<feature type="domain" description="C2H2-type" evidence="2">
    <location>
        <begin position="94"/>
        <end position="117"/>
    </location>
</feature>
<dbReference type="InterPro" id="IPR052400">
    <property type="entry name" value="Zn2-C6_fungal_TF"/>
</dbReference>
<organism evidence="3 4">
    <name type="scientific">Knufia fluminis</name>
    <dbReference type="NCBI Taxonomy" id="191047"/>
    <lineage>
        <taxon>Eukaryota</taxon>
        <taxon>Fungi</taxon>
        <taxon>Dikarya</taxon>
        <taxon>Ascomycota</taxon>
        <taxon>Pezizomycotina</taxon>
        <taxon>Eurotiomycetes</taxon>
        <taxon>Chaetothyriomycetidae</taxon>
        <taxon>Chaetothyriales</taxon>
        <taxon>Trichomeriaceae</taxon>
        <taxon>Knufia</taxon>
    </lineage>
</organism>
<reference evidence="3 4" key="1">
    <citation type="submission" date="2022-12" db="EMBL/GenBank/DDBJ databases">
        <title>Genomic features and morphological characterization of a novel Knufia sp. strain isolated from spacecraft assembly facility.</title>
        <authorList>
            <person name="Teixeira M."/>
            <person name="Chander A.M."/>
            <person name="Stajich J.E."/>
            <person name="Venkateswaran K."/>
        </authorList>
    </citation>
    <scope>NUCLEOTIDE SEQUENCE [LARGE SCALE GENOMIC DNA]</scope>
    <source>
        <strain evidence="3 4">FJI-L2-BK-P2</strain>
    </source>
</reference>
<evidence type="ECO:0000256" key="1">
    <source>
        <dbReference type="SAM" id="MobiDB-lite"/>
    </source>
</evidence>
<dbReference type="AlphaFoldDB" id="A0AAN8IAD7"/>
<feature type="region of interest" description="Disordered" evidence="1">
    <location>
        <begin position="162"/>
        <end position="211"/>
    </location>
</feature>
<dbReference type="Pfam" id="PF12013">
    <property type="entry name" value="OrsD"/>
    <property type="match status" value="1"/>
</dbReference>
<dbReference type="GO" id="GO:0000981">
    <property type="term" value="F:DNA-binding transcription factor activity, RNA polymerase II-specific"/>
    <property type="evidence" value="ECO:0007669"/>
    <property type="project" value="TreeGrafter"/>
</dbReference>
<gene>
    <name evidence="3" type="ORF">OHC33_003098</name>
</gene>
<dbReference type="PROSITE" id="PS00028">
    <property type="entry name" value="ZINC_FINGER_C2H2_1"/>
    <property type="match status" value="1"/>
</dbReference>
<evidence type="ECO:0000259" key="2">
    <source>
        <dbReference type="PROSITE" id="PS00028"/>
    </source>
</evidence>
<name>A0AAN8IAD7_9EURO</name>
<dbReference type="InterPro" id="IPR013087">
    <property type="entry name" value="Znf_C2H2_type"/>
</dbReference>
<dbReference type="PANTHER" id="PTHR47657">
    <property type="entry name" value="STEROL REGULATORY ELEMENT-BINDING PROTEIN ECM22"/>
    <property type="match status" value="1"/>
</dbReference>
<evidence type="ECO:0000313" key="4">
    <source>
        <dbReference type="Proteomes" id="UP001316803"/>
    </source>
</evidence>
<proteinExistence type="predicted"/>
<sequence length="545" mass="59923">MPPTAKATPLFPTPHNLLSYNSHHSILICLPCQYAIQKSAIQSHLLRHKIYRGDRQRLLSSIATLDLLEPEDVPLPEKGSKPIDGLPVIRGYACKVGGCGNLCVSVKRMRRHWGEAHAAGRGEGEGKDRGFEGCARAVELQTFFRGTKLRYFEVRSSEAGDTEGAGVLVTTDGGDGGRDDEQERDVAIAPRPPPPLPRVPTPPRSPPRSSPVDFDLETLTYFHHFTTTTSLTLPCAALSQSATRYWQTDVVHLALQRRWLMCGLLATAACHLVTLAVDTKTSQIHCDRSAQFFSKFSAGQDEASRCEPDVKLAEGANKAGRRMMCILRCVTWALGNTGLIQEPAVTSQLQSFMMMVRDFVDSDFDFRYSGVRSDDSDGHARTFAQAGRILEMRSSSNSNAGEFLSTENNNTRSALFDRLDALPSRMAEAFGKPEDIQDVFAALSAIAALVECCETSFASDEAGAAFWAMATWLNRISERFNQMVAAHCPATLVVVAHWAALLVMRAEHCGCWFLRGSMRRVLLLVAERLRIEDCAVQSLVGGLMV</sequence>
<comment type="caution">
    <text evidence="3">The sequence shown here is derived from an EMBL/GenBank/DDBJ whole genome shotgun (WGS) entry which is preliminary data.</text>
</comment>
<dbReference type="InterPro" id="IPR022698">
    <property type="entry name" value="OrsD"/>
</dbReference>
<protein>
    <recommendedName>
        <fullName evidence="2">C2H2-type domain-containing protein</fullName>
    </recommendedName>
</protein>
<feature type="compositionally biased region" description="Basic and acidic residues" evidence="1">
    <location>
        <begin position="175"/>
        <end position="186"/>
    </location>
</feature>
<accession>A0AAN8IAD7</accession>
<keyword evidence="4" id="KW-1185">Reference proteome</keyword>
<dbReference type="Proteomes" id="UP001316803">
    <property type="component" value="Unassembled WGS sequence"/>
</dbReference>
<feature type="compositionally biased region" description="Pro residues" evidence="1">
    <location>
        <begin position="190"/>
        <end position="209"/>
    </location>
</feature>
<dbReference type="EMBL" id="JAKLMC020000006">
    <property type="protein sequence ID" value="KAK5955460.1"/>
    <property type="molecule type" value="Genomic_DNA"/>
</dbReference>
<dbReference type="PANTHER" id="PTHR47657:SF3">
    <property type="entry name" value="ORSELLINIC ACID_F9775 BIOSYNTHESIS CLUSTER PROTEIN D-RELATED"/>
    <property type="match status" value="1"/>
</dbReference>
<evidence type="ECO:0000313" key="3">
    <source>
        <dbReference type="EMBL" id="KAK5955460.1"/>
    </source>
</evidence>